<accession>A0ABN3T0T7</accession>
<dbReference type="PANTHER" id="PTHR21310">
    <property type="entry name" value="AMINOGLYCOSIDE PHOSPHOTRANSFERASE-RELATED-RELATED"/>
    <property type="match status" value="1"/>
</dbReference>
<feature type="domain" description="Aminoglycoside phosphotransferase" evidence="1">
    <location>
        <begin position="59"/>
        <end position="250"/>
    </location>
</feature>
<evidence type="ECO:0000313" key="2">
    <source>
        <dbReference type="EMBL" id="GAA2689801.1"/>
    </source>
</evidence>
<evidence type="ECO:0000313" key="3">
    <source>
        <dbReference type="Proteomes" id="UP001500994"/>
    </source>
</evidence>
<dbReference type="PIRSF" id="PIRSF000707">
    <property type="entry name" value="Hygromycin-B_kinase"/>
    <property type="match status" value="1"/>
</dbReference>
<dbReference type="Proteomes" id="UP001500994">
    <property type="component" value="Unassembled WGS sequence"/>
</dbReference>
<gene>
    <name evidence="2" type="ORF">GCM10009864_74750</name>
</gene>
<dbReference type="InterPro" id="IPR051678">
    <property type="entry name" value="AGP_Transferase"/>
</dbReference>
<dbReference type="RefSeq" id="WP_344584059.1">
    <property type="nucleotide sequence ID" value="NZ_BAAARK010000049.1"/>
</dbReference>
<sequence length="314" mass="34452">MITPPPHAPVQQHVARLNDVAVWEPYVTAILSRHDMVGAGKEPVAGFNTTYPTFLYGDVVVKLFGNIRAWREGFAAERAALALVAGDPEIAAPRLLASGYLFEDDDASWPYLVTTRIAGVPLRHAELSRQEHLSVAAQLGEQVRRVHALGHRGAATPADWPAVDVVGAARNSSLPPHLVEQVDGYLTRLAPLDEVFVHGDLVANHIYVVDGRITGIIDWGDALVTDRHYELGQVHRDTFGCDQALLRVFLDAANWPDCADFPRQALGSALYRQALGLAQHHGFDLFRPIAARYPLRDITTLDELASELFAVKSL</sequence>
<reference evidence="2 3" key="1">
    <citation type="journal article" date="2019" name="Int. J. Syst. Evol. Microbiol.">
        <title>The Global Catalogue of Microorganisms (GCM) 10K type strain sequencing project: providing services to taxonomists for standard genome sequencing and annotation.</title>
        <authorList>
            <consortium name="The Broad Institute Genomics Platform"/>
            <consortium name="The Broad Institute Genome Sequencing Center for Infectious Disease"/>
            <person name="Wu L."/>
            <person name="Ma J."/>
        </authorList>
    </citation>
    <scope>NUCLEOTIDE SEQUENCE [LARGE SCALE GENOMIC DNA]</scope>
    <source>
        <strain evidence="2 3">JCM 16374</strain>
    </source>
</reference>
<dbReference type="PANTHER" id="PTHR21310:SF15">
    <property type="entry name" value="AMINOGLYCOSIDE PHOSPHOTRANSFERASE DOMAIN-CONTAINING PROTEIN"/>
    <property type="match status" value="1"/>
</dbReference>
<name>A0ABN3T0T7_9ACTN</name>
<dbReference type="Gene3D" id="3.90.1200.10">
    <property type="match status" value="1"/>
</dbReference>
<keyword evidence="3" id="KW-1185">Reference proteome</keyword>
<dbReference type="InterPro" id="IPR011009">
    <property type="entry name" value="Kinase-like_dom_sf"/>
</dbReference>
<dbReference type="Pfam" id="PF01636">
    <property type="entry name" value="APH"/>
    <property type="match status" value="1"/>
</dbReference>
<proteinExistence type="predicted"/>
<comment type="caution">
    <text evidence="2">The sequence shown here is derived from an EMBL/GenBank/DDBJ whole genome shotgun (WGS) entry which is preliminary data.</text>
</comment>
<dbReference type="SUPFAM" id="SSF56112">
    <property type="entry name" value="Protein kinase-like (PK-like)"/>
    <property type="match status" value="1"/>
</dbReference>
<dbReference type="EMBL" id="BAAARK010000049">
    <property type="protein sequence ID" value="GAA2689801.1"/>
    <property type="molecule type" value="Genomic_DNA"/>
</dbReference>
<evidence type="ECO:0000259" key="1">
    <source>
        <dbReference type="Pfam" id="PF01636"/>
    </source>
</evidence>
<dbReference type="InterPro" id="IPR002575">
    <property type="entry name" value="Aminoglycoside_PTrfase"/>
</dbReference>
<dbReference type="InterPro" id="IPR016259">
    <property type="entry name" value="Hygromycin-B_Kinase"/>
</dbReference>
<organism evidence="2 3">
    <name type="scientific">Streptomyces lunalinharesii</name>
    <dbReference type="NCBI Taxonomy" id="333384"/>
    <lineage>
        <taxon>Bacteria</taxon>
        <taxon>Bacillati</taxon>
        <taxon>Actinomycetota</taxon>
        <taxon>Actinomycetes</taxon>
        <taxon>Kitasatosporales</taxon>
        <taxon>Streptomycetaceae</taxon>
        <taxon>Streptomyces</taxon>
    </lineage>
</organism>
<protein>
    <recommendedName>
        <fullName evidence="1">Aminoglycoside phosphotransferase domain-containing protein</fullName>
    </recommendedName>
</protein>